<evidence type="ECO:0008006" key="2">
    <source>
        <dbReference type="Google" id="ProtNLM"/>
    </source>
</evidence>
<dbReference type="Gene3D" id="3.40.50.12700">
    <property type="match status" value="1"/>
</dbReference>
<dbReference type="GeneTree" id="ENSGT01120000273845"/>
<dbReference type="SUPFAM" id="SSF52266">
    <property type="entry name" value="SGNH hydrolase"/>
    <property type="match status" value="1"/>
</dbReference>
<accession>A0A3B5AET1</accession>
<reference evidence="1" key="1">
    <citation type="submission" date="2023-09" db="UniProtKB">
        <authorList>
            <consortium name="Ensembl"/>
        </authorList>
    </citation>
    <scope>IDENTIFICATION</scope>
</reference>
<organism evidence="1">
    <name type="scientific">Stegastes partitus</name>
    <name type="common">bicolor damselfish</name>
    <dbReference type="NCBI Taxonomy" id="144197"/>
    <lineage>
        <taxon>Eukaryota</taxon>
        <taxon>Metazoa</taxon>
        <taxon>Chordata</taxon>
        <taxon>Craniata</taxon>
        <taxon>Vertebrata</taxon>
        <taxon>Euteleostomi</taxon>
        <taxon>Actinopterygii</taxon>
        <taxon>Neopterygii</taxon>
        <taxon>Teleostei</taxon>
        <taxon>Neoteleostei</taxon>
        <taxon>Acanthomorphata</taxon>
        <taxon>Ovalentaria</taxon>
        <taxon>Pomacentridae</taxon>
        <taxon>Stegastes</taxon>
    </lineage>
</organism>
<sequence length="139" mass="15585">MLHPGLNPAQIPTGGLFLATTAAEGGSCPTLCRCWAVRGPHSLLREGAPIQKVMLHVGTNDIQQSELLKENFKRLFNYLQRTEREVYISGPLPTVGRGCGCFSRLLQIHLWLQSQCCSFGLGFIDIFNLFWERSFVFLT</sequence>
<protein>
    <recommendedName>
        <fullName evidence="2">SGNH hydrolase-type esterase domain-containing protein</fullName>
    </recommendedName>
</protein>
<dbReference type="Ensembl" id="ENSSPAT00000016650.1">
    <property type="protein sequence ID" value="ENSSPAP00000016389.1"/>
    <property type="gene ID" value="ENSSPAG00000012355.1"/>
</dbReference>
<proteinExistence type="predicted"/>
<name>A0A3B5AET1_9TELE</name>
<evidence type="ECO:0000313" key="1">
    <source>
        <dbReference type="Ensembl" id="ENSSPAP00000016389.1"/>
    </source>
</evidence>
<dbReference type="AlphaFoldDB" id="A0A3B5AET1"/>